<evidence type="ECO:0000313" key="1">
    <source>
        <dbReference type="EMBL" id="GAT12862.1"/>
    </source>
</evidence>
<keyword evidence="2" id="KW-1185">Reference proteome</keyword>
<gene>
    <name evidence="1" type="ORF">RMCN_5995</name>
</gene>
<name>A0ABQ0KTP0_MYCNV</name>
<dbReference type="Proteomes" id="UP000069773">
    <property type="component" value="Unassembled WGS sequence"/>
</dbReference>
<dbReference type="EMBL" id="BCTA01000103">
    <property type="protein sequence ID" value="GAT12862.1"/>
    <property type="molecule type" value="Genomic_DNA"/>
</dbReference>
<proteinExistence type="predicted"/>
<evidence type="ECO:0000313" key="2">
    <source>
        <dbReference type="Proteomes" id="UP000069773"/>
    </source>
</evidence>
<reference evidence="1 2" key="1">
    <citation type="journal article" date="2016" name="Genome Announc.">
        <title>Draft Genome Sequences of Five Rapidly Growing Mycobacterium Species, M. thermoresistibile, M. fortuitum subsp. acetamidolyticum, M. canariasense, M. brisbanense, and M. novocastrense.</title>
        <authorList>
            <person name="Katahira K."/>
            <person name="Ogura Y."/>
            <person name="Gotoh Y."/>
            <person name="Hayashi T."/>
        </authorList>
    </citation>
    <scope>NUCLEOTIDE SEQUENCE [LARGE SCALE GENOMIC DNA]</scope>
    <source>
        <strain evidence="1 2">JCM18114</strain>
    </source>
</reference>
<accession>A0ABQ0KTP0</accession>
<comment type="caution">
    <text evidence="1">The sequence shown here is derived from an EMBL/GenBank/DDBJ whole genome shotgun (WGS) entry which is preliminary data.</text>
</comment>
<organism evidence="1 2">
    <name type="scientific">Mycolicibacterium novocastrense</name>
    <name type="common">Mycobacterium novocastrense</name>
    <dbReference type="NCBI Taxonomy" id="59813"/>
    <lineage>
        <taxon>Bacteria</taxon>
        <taxon>Bacillati</taxon>
        <taxon>Actinomycetota</taxon>
        <taxon>Actinomycetes</taxon>
        <taxon>Mycobacteriales</taxon>
        <taxon>Mycobacteriaceae</taxon>
        <taxon>Mycolicibacterium</taxon>
    </lineage>
</organism>
<protein>
    <submittedName>
        <fullName evidence="1">Uncharacterized protein</fullName>
    </submittedName>
</protein>
<sequence>MAVLIELVGELRYVGRNLGLQRRGQHLPGAVTNDLVQQRPTSTAGTFVGLGGIVNYGEHGRTFPNQRANAGS</sequence>